<dbReference type="AlphaFoldDB" id="A0A9N7TK10"/>
<proteinExistence type="predicted"/>
<sequence length="74" mass="7953">MTTAWYRCQVSALSRIHRDALQKPQVGGCCHCCCPGDDTRGGGMEGGRVQPDKQTDNHGCSYSREGGADGLLPR</sequence>
<name>A0A9N7TK10_PLEPL</name>
<comment type="caution">
    <text evidence="2">The sequence shown here is derived from an EMBL/GenBank/DDBJ whole genome shotgun (WGS) entry which is preliminary data.</text>
</comment>
<dbReference type="EMBL" id="CADEAL010000038">
    <property type="protein sequence ID" value="CAB1413128.1"/>
    <property type="molecule type" value="Genomic_DNA"/>
</dbReference>
<organism evidence="2 3">
    <name type="scientific">Pleuronectes platessa</name>
    <name type="common">European plaice</name>
    <dbReference type="NCBI Taxonomy" id="8262"/>
    <lineage>
        <taxon>Eukaryota</taxon>
        <taxon>Metazoa</taxon>
        <taxon>Chordata</taxon>
        <taxon>Craniata</taxon>
        <taxon>Vertebrata</taxon>
        <taxon>Euteleostomi</taxon>
        <taxon>Actinopterygii</taxon>
        <taxon>Neopterygii</taxon>
        <taxon>Teleostei</taxon>
        <taxon>Neoteleostei</taxon>
        <taxon>Acanthomorphata</taxon>
        <taxon>Carangaria</taxon>
        <taxon>Pleuronectiformes</taxon>
        <taxon>Pleuronectoidei</taxon>
        <taxon>Pleuronectidae</taxon>
        <taxon>Pleuronectes</taxon>
    </lineage>
</organism>
<evidence type="ECO:0000313" key="2">
    <source>
        <dbReference type="EMBL" id="CAB1413128.1"/>
    </source>
</evidence>
<feature type="region of interest" description="Disordered" evidence="1">
    <location>
        <begin position="43"/>
        <end position="74"/>
    </location>
</feature>
<evidence type="ECO:0000256" key="1">
    <source>
        <dbReference type="SAM" id="MobiDB-lite"/>
    </source>
</evidence>
<evidence type="ECO:0000313" key="3">
    <source>
        <dbReference type="Proteomes" id="UP001153269"/>
    </source>
</evidence>
<reference evidence="2" key="1">
    <citation type="submission" date="2020-03" db="EMBL/GenBank/DDBJ databases">
        <authorList>
            <person name="Weist P."/>
        </authorList>
    </citation>
    <scope>NUCLEOTIDE SEQUENCE</scope>
</reference>
<accession>A0A9N7TK10</accession>
<keyword evidence="3" id="KW-1185">Reference proteome</keyword>
<dbReference type="Proteomes" id="UP001153269">
    <property type="component" value="Unassembled WGS sequence"/>
</dbReference>
<gene>
    <name evidence="2" type="ORF">PLEPLA_LOCUS828</name>
</gene>
<protein>
    <submittedName>
        <fullName evidence="2">Uncharacterized protein</fullName>
    </submittedName>
</protein>